<proteinExistence type="predicted"/>
<feature type="domain" description="HTH marR-type" evidence="1">
    <location>
        <begin position="11"/>
        <end position="156"/>
    </location>
</feature>
<reference evidence="2 3" key="1">
    <citation type="submission" date="2020-05" db="EMBL/GenBank/DDBJ databases">
        <title>Strain PA2F3 complete genome.</title>
        <authorList>
            <person name="Kim Y.-S."/>
            <person name="Kim S.-J."/>
            <person name="Jung H.-k."/>
            <person name="Kim S.-E."/>
            <person name="Kim K.-H."/>
        </authorList>
    </citation>
    <scope>NUCLEOTIDE SEQUENCE [LARGE SCALE GENOMIC DNA]</scope>
    <source>
        <strain evidence="2 3">PA2F3</strain>
    </source>
</reference>
<evidence type="ECO:0000259" key="1">
    <source>
        <dbReference type="PROSITE" id="PS50995"/>
    </source>
</evidence>
<dbReference type="InterPro" id="IPR039422">
    <property type="entry name" value="MarR/SlyA-like"/>
</dbReference>
<protein>
    <submittedName>
        <fullName evidence="2">MarR family transcriptional regulator</fullName>
    </submittedName>
</protein>
<dbReference type="RefSeq" id="WP_172988742.1">
    <property type="nucleotide sequence ID" value="NZ_CP054038.1"/>
</dbReference>
<dbReference type="EMBL" id="CP054038">
    <property type="protein sequence ID" value="QKJ18341.1"/>
    <property type="molecule type" value="Genomic_DNA"/>
</dbReference>
<dbReference type="Pfam" id="PF12802">
    <property type="entry name" value="MarR_2"/>
    <property type="match status" value="1"/>
</dbReference>
<dbReference type="AlphaFoldDB" id="A0A7D4TF38"/>
<dbReference type="PANTHER" id="PTHR33164:SF43">
    <property type="entry name" value="HTH-TYPE TRANSCRIPTIONAL REPRESSOR YETL"/>
    <property type="match status" value="1"/>
</dbReference>
<dbReference type="PROSITE" id="PS50995">
    <property type="entry name" value="HTH_MARR_2"/>
    <property type="match status" value="1"/>
</dbReference>
<dbReference type="GO" id="GO:0006950">
    <property type="term" value="P:response to stress"/>
    <property type="evidence" value="ECO:0007669"/>
    <property type="project" value="TreeGrafter"/>
</dbReference>
<dbReference type="Gene3D" id="1.10.10.10">
    <property type="entry name" value="Winged helix-like DNA-binding domain superfamily/Winged helix DNA-binding domain"/>
    <property type="match status" value="2"/>
</dbReference>
<dbReference type="PRINTS" id="PR00598">
    <property type="entry name" value="HTHMARR"/>
</dbReference>
<gene>
    <name evidence="2" type="ORF">HQM25_02285</name>
</gene>
<evidence type="ECO:0000313" key="2">
    <source>
        <dbReference type="EMBL" id="QKJ18341.1"/>
    </source>
</evidence>
<dbReference type="InterPro" id="IPR036388">
    <property type="entry name" value="WH-like_DNA-bd_sf"/>
</dbReference>
<sequence length="288" mass="29986">MPTESPGGLAGVRALVLLGRITRHVSGIIPPSLEAIASSNAMMRLFVLIADQPGRSPSELADVLALDRAVVSRTLARLDGLGMIIRKVDASDRRYIQVRLSARGRRQLDAYTAAIVPVLAECAPLFDGLGGALAIEVAASQAERLSAPALIDRMGEIGGRIVPGLVEAETAQGVTHWTQRFVLWEVCAAPGVSSATVCARLELDAAATEKAIGRLTRLGLIEVPPRRAVLTEAMTATDAGRALVAAQADVLVGFRAELAGLLGTWIASVEEAASARGGRGAETMDAAG</sequence>
<dbReference type="PANTHER" id="PTHR33164">
    <property type="entry name" value="TRANSCRIPTIONAL REGULATOR, MARR FAMILY"/>
    <property type="match status" value="1"/>
</dbReference>
<dbReference type="InterPro" id="IPR000835">
    <property type="entry name" value="HTH_MarR-typ"/>
</dbReference>
<accession>A0A7D4TF38</accession>
<dbReference type="SMART" id="SM00347">
    <property type="entry name" value="HTH_MARR"/>
    <property type="match status" value="1"/>
</dbReference>
<dbReference type="Proteomes" id="UP000502498">
    <property type="component" value="Chromosome"/>
</dbReference>
<evidence type="ECO:0000313" key="3">
    <source>
        <dbReference type="Proteomes" id="UP000502498"/>
    </source>
</evidence>
<name>A0A7D4TF38_9MICO</name>
<dbReference type="SUPFAM" id="SSF46785">
    <property type="entry name" value="Winged helix' DNA-binding domain"/>
    <property type="match status" value="2"/>
</dbReference>
<dbReference type="InterPro" id="IPR036390">
    <property type="entry name" value="WH_DNA-bd_sf"/>
</dbReference>
<dbReference type="GO" id="GO:0003700">
    <property type="term" value="F:DNA-binding transcription factor activity"/>
    <property type="evidence" value="ECO:0007669"/>
    <property type="project" value="InterPro"/>
</dbReference>
<organism evidence="2 3">
    <name type="scientific">Microbacterium hominis</name>
    <dbReference type="NCBI Taxonomy" id="162426"/>
    <lineage>
        <taxon>Bacteria</taxon>
        <taxon>Bacillati</taxon>
        <taxon>Actinomycetota</taxon>
        <taxon>Actinomycetes</taxon>
        <taxon>Micrococcales</taxon>
        <taxon>Microbacteriaceae</taxon>
        <taxon>Microbacterium</taxon>
    </lineage>
</organism>